<organism evidence="1 2">
    <name type="scientific">Phlebia brevispora</name>
    <dbReference type="NCBI Taxonomy" id="194682"/>
    <lineage>
        <taxon>Eukaryota</taxon>
        <taxon>Fungi</taxon>
        <taxon>Dikarya</taxon>
        <taxon>Basidiomycota</taxon>
        <taxon>Agaricomycotina</taxon>
        <taxon>Agaricomycetes</taxon>
        <taxon>Polyporales</taxon>
        <taxon>Meruliaceae</taxon>
        <taxon>Phlebia</taxon>
    </lineage>
</organism>
<evidence type="ECO:0000313" key="1">
    <source>
        <dbReference type="EMBL" id="KAJ3556603.1"/>
    </source>
</evidence>
<protein>
    <submittedName>
        <fullName evidence="1">Uncharacterized protein</fullName>
    </submittedName>
</protein>
<proteinExistence type="predicted"/>
<keyword evidence="2" id="KW-1185">Reference proteome</keyword>
<sequence length="301" mass="32993">MTRYANFGVKRTYVEAGFDGVQEDSVGVTTRNAPAQVPATPQDGPEKKKRKRKRPAKQHPPSDHRGLGGQDATATTSDVQAGKTSVEAASQKSEPTKRKLKSKGQCSDTSRLVVFVGSLYFADTRKFASERRRLQRQRERNAETICFACREKGHAAKDCRKAISAQPGEGGRKTGKQVVGICYRCGSRRHTLARCRKPVDPENPLPFSSCFVCSGKGHLASSCPQNKAKGIYPDGGCCTGREAGADEDDFHAFKRKTAEVTKEEKADERRKRKADVRVGALSGVVKSFGQVMQKPQKVVTF</sequence>
<accession>A0ACC1TA68</accession>
<reference evidence="1" key="1">
    <citation type="submission" date="2022-07" db="EMBL/GenBank/DDBJ databases">
        <title>Genome Sequence of Phlebia brevispora.</title>
        <authorList>
            <person name="Buettner E."/>
        </authorList>
    </citation>
    <scope>NUCLEOTIDE SEQUENCE</scope>
    <source>
        <strain evidence="1">MPL23</strain>
    </source>
</reference>
<evidence type="ECO:0000313" key="2">
    <source>
        <dbReference type="Proteomes" id="UP001148662"/>
    </source>
</evidence>
<comment type="caution">
    <text evidence="1">The sequence shown here is derived from an EMBL/GenBank/DDBJ whole genome shotgun (WGS) entry which is preliminary data.</text>
</comment>
<name>A0ACC1TA68_9APHY</name>
<gene>
    <name evidence="1" type="ORF">NM688_g1934</name>
</gene>
<dbReference type="EMBL" id="JANHOG010000227">
    <property type="protein sequence ID" value="KAJ3556603.1"/>
    <property type="molecule type" value="Genomic_DNA"/>
</dbReference>
<dbReference type="Proteomes" id="UP001148662">
    <property type="component" value="Unassembled WGS sequence"/>
</dbReference>